<gene>
    <name evidence="1" type="ORF">HNQ65_005180</name>
</gene>
<evidence type="ECO:0000313" key="1">
    <source>
        <dbReference type="EMBL" id="MBB5035567.1"/>
    </source>
</evidence>
<name>A0A7W8DMR9_9BACT</name>
<sequence>MRRPLASYTGPLVQVRRESDNDETLIYSRADGRLDVAAAADFKGASLLRVVKVFGAMGWRDLYQNNVADQPQLVLTGGINGGPSVLKDQESYSSQMLLLDYSIQPGDTCYLIEQSLQPAMWQRGFTIVGWAGREFHLSSGATNLAQFTMESDLSPPLGTTDAVCEIFANTSGGPVRCWSNGVDAAPGTPQQGLPTYLTQNSIFCGSAGKQLFAELGIWNYGFGDAEAALLWARTNPAHL</sequence>
<accession>A0A7W8DMR9</accession>
<dbReference type="Proteomes" id="UP000590740">
    <property type="component" value="Unassembled WGS sequence"/>
</dbReference>
<proteinExistence type="predicted"/>
<dbReference type="RefSeq" id="WP_184344496.1">
    <property type="nucleotide sequence ID" value="NZ_JACHIG010000019.1"/>
</dbReference>
<dbReference type="AlphaFoldDB" id="A0A7W8DMR9"/>
<comment type="caution">
    <text evidence="1">The sequence shown here is derived from an EMBL/GenBank/DDBJ whole genome shotgun (WGS) entry which is preliminary data.</text>
</comment>
<dbReference type="Gene3D" id="2.60.120.200">
    <property type="match status" value="1"/>
</dbReference>
<protein>
    <submittedName>
        <fullName evidence="1">Uncharacterized protein</fullName>
    </submittedName>
</protein>
<evidence type="ECO:0000313" key="2">
    <source>
        <dbReference type="Proteomes" id="UP000590740"/>
    </source>
</evidence>
<reference evidence="1 2" key="1">
    <citation type="submission" date="2020-08" db="EMBL/GenBank/DDBJ databases">
        <title>Genomic Encyclopedia of Type Strains, Phase IV (KMG-IV): sequencing the most valuable type-strain genomes for metagenomic binning, comparative biology and taxonomic classification.</title>
        <authorList>
            <person name="Goeker M."/>
        </authorList>
    </citation>
    <scope>NUCLEOTIDE SEQUENCE [LARGE SCALE GENOMIC DNA]</scope>
    <source>
        <strain evidence="1 2">DSM 12252</strain>
    </source>
</reference>
<dbReference type="EMBL" id="JACHIG010000019">
    <property type="protein sequence ID" value="MBB5035567.1"/>
    <property type="molecule type" value="Genomic_DNA"/>
</dbReference>
<organism evidence="1 2">
    <name type="scientific">Prosthecobacter vanneervenii</name>
    <dbReference type="NCBI Taxonomy" id="48466"/>
    <lineage>
        <taxon>Bacteria</taxon>
        <taxon>Pseudomonadati</taxon>
        <taxon>Verrucomicrobiota</taxon>
        <taxon>Verrucomicrobiia</taxon>
        <taxon>Verrucomicrobiales</taxon>
        <taxon>Verrucomicrobiaceae</taxon>
        <taxon>Prosthecobacter</taxon>
    </lineage>
</organism>
<keyword evidence="2" id="KW-1185">Reference proteome</keyword>